<proteinExistence type="predicted"/>
<feature type="transmembrane region" description="Helical" evidence="1">
    <location>
        <begin position="79"/>
        <end position="98"/>
    </location>
</feature>
<keyword evidence="1" id="KW-0812">Transmembrane</keyword>
<accession>A0ABV4NU70</accession>
<name>A0ABV4NU70_9GAMM</name>
<evidence type="ECO:0000256" key="1">
    <source>
        <dbReference type="SAM" id="Phobius"/>
    </source>
</evidence>
<comment type="caution">
    <text evidence="2">The sequence shown here is derived from an EMBL/GenBank/DDBJ whole genome shotgun (WGS) entry which is preliminary data.</text>
</comment>
<organism evidence="2 3">
    <name type="scientific">Microbulbifer epialgicus</name>
    <dbReference type="NCBI Taxonomy" id="393907"/>
    <lineage>
        <taxon>Bacteria</taxon>
        <taxon>Pseudomonadati</taxon>
        <taxon>Pseudomonadota</taxon>
        <taxon>Gammaproteobacteria</taxon>
        <taxon>Cellvibrionales</taxon>
        <taxon>Microbulbiferaceae</taxon>
        <taxon>Microbulbifer</taxon>
    </lineage>
</organism>
<feature type="transmembrane region" description="Helical" evidence="1">
    <location>
        <begin position="31"/>
        <end position="50"/>
    </location>
</feature>
<sequence>MKDKLSSIYVWMIILGLVMGLAGLITKHPIIAAIGNSLFIAGFFTPVMFTRSLNTQDAVFVGVWIAIVVYFASSGYVSAKYLILVVPFFIVSIAVSKWSNASFTIGHN</sequence>
<dbReference type="Proteomes" id="UP001569428">
    <property type="component" value="Unassembled WGS sequence"/>
</dbReference>
<evidence type="ECO:0008006" key="4">
    <source>
        <dbReference type="Google" id="ProtNLM"/>
    </source>
</evidence>
<feature type="transmembrane region" description="Helical" evidence="1">
    <location>
        <begin position="7"/>
        <end position="25"/>
    </location>
</feature>
<keyword evidence="1" id="KW-1133">Transmembrane helix</keyword>
<reference evidence="2 3" key="1">
    <citation type="submission" date="2024-08" db="EMBL/GenBank/DDBJ databases">
        <authorList>
            <person name="Ishaq N."/>
        </authorList>
    </citation>
    <scope>NUCLEOTIDE SEQUENCE [LARGE SCALE GENOMIC DNA]</scope>
    <source>
        <strain evidence="2 3">DSM 18651</strain>
    </source>
</reference>
<evidence type="ECO:0000313" key="3">
    <source>
        <dbReference type="Proteomes" id="UP001569428"/>
    </source>
</evidence>
<gene>
    <name evidence="2" type="ORF">ACCI49_01145</name>
</gene>
<dbReference type="EMBL" id="JBGMEK010000001">
    <property type="protein sequence ID" value="MFA0809511.1"/>
    <property type="molecule type" value="Genomic_DNA"/>
</dbReference>
<keyword evidence="3" id="KW-1185">Reference proteome</keyword>
<keyword evidence="1" id="KW-0472">Membrane</keyword>
<feature type="transmembrane region" description="Helical" evidence="1">
    <location>
        <begin position="57"/>
        <end position="73"/>
    </location>
</feature>
<protein>
    <recommendedName>
        <fullName evidence="4">Integral membrane protein</fullName>
    </recommendedName>
</protein>
<evidence type="ECO:0000313" key="2">
    <source>
        <dbReference type="EMBL" id="MFA0809511.1"/>
    </source>
</evidence>
<dbReference type="RefSeq" id="WP_371837128.1">
    <property type="nucleotide sequence ID" value="NZ_JBGMEK010000001.1"/>
</dbReference>